<accession>H9MDT1</accession>
<dbReference type="InterPro" id="IPR025322">
    <property type="entry name" value="PADRE_dom"/>
</dbReference>
<proteinExistence type="predicted"/>
<organism evidence="1">
    <name type="scientific">Pinus radiata</name>
    <name type="common">Monterey pine</name>
    <name type="synonym">Pinus insignis</name>
    <dbReference type="NCBI Taxonomy" id="3347"/>
    <lineage>
        <taxon>Eukaryota</taxon>
        <taxon>Viridiplantae</taxon>
        <taxon>Streptophyta</taxon>
        <taxon>Embryophyta</taxon>
        <taxon>Tracheophyta</taxon>
        <taxon>Spermatophyta</taxon>
        <taxon>Pinopsida</taxon>
        <taxon>Pinidae</taxon>
        <taxon>Conifers I</taxon>
        <taxon>Pinales</taxon>
        <taxon>Pinaceae</taxon>
        <taxon>Pinus</taxon>
        <taxon>Pinus subgen. Pinus</taxon>
    </lineage>
</organism>
<dbReference type="AlphaFoldDB" id="H9MDT1"/>
<evidence type="ECO:0000313" key="1">
    <source>
        <dbReference type="EMBL" id="AEW09278.1"/>
    </source>
</evidence>
<name>H9MDT1_PINRA</name>
<gene>
    <name evidence="1" type="ORF">UMN_2119_01</name>
</gene>
<dbReference type="Pfam" id="PF14009">
    <property type="entry name" value="PADRE"/>
    <property type="match status" value="1"/>
</dbReference>
<sequence length="92" mass="10437">MGNQMCCVQPSRTTAAAKVIRWEDGSFEEFWETVNVGEMMMDNPQQFVCDYGNLQAGRRIAALNAEEHLALGSVYFLLPMQKYLRRVLSASD</sequence>
<protein>
    <submittedName>
        <fullName evidence="1">Uncharacterized protein</fullName>
    </submittedName>
</protein>
<feature type="non-terminal residue" evidence="1">
    <location>
        <position position="92"/>
    </location>
</feature>
<dbReference type="EMBL" id="JQ264483">
    <property type="protein sequence ID" value="AEW09278.1"/>
    <property type="molecule type" value="Genomic_DNA"/>
</dbReference>
<dbReference type="PANTHER" id="PTHR33052">
    <property type="entry name" value="DUF4228 DOMAIN PROTEIN-RELATED"/>
    <property type="match status" value="1"/>
</dbReference>
<reference evidence="1" key="1">
    <citation type="submission" date="2011-12" db="EMBL/GenBank/DDBJ databases">
        <title>Nucleotide Diversity and Divergence in the Loblolly Pine Gene Space.</title>
        <authorList>
            <person name="Neale D.B."/>
            <person name="Wegrzyn J.L."/>
            <person name="Lee J.M."/>
            <person name="Eckert A.J."/>
            <person name="Liechty J.D."/>
            <person name="Stevens K.A."/>
            <person name="Langley C.H."/>
        </authorList>
    </citation>
    <scope>NUCLEOTIDE SEQUENCE</scope>
    <source>
        <strain evidence="1">4132</strain>
        <tissue evidence="1">Megagametophyte</tissue>
    </source>
</reference>